<dbReference type="InterPro" id="IPR013024">
    <property type="entry name" value="GGCT-like"/>
</dbReference>
<dbReference type="CDD" id="cd06661">
    <property type="entry name" value="GGCT_like"/>
    <property type="match status" value="1"/>
</dbReference>
<organism evidence="3 4">
    <name type="scientific">Pararhodobacter marinus</name>
    <dbReference type="NCBI Taxonomy" id="2184063"/>
    <lineage>
        <taxon>Bacteria</taxon>
        <taxon>Pseudomonadati</taxon>
        <taxon>Pseudomonadota</taxon>
        <taxon>Alphaproteobacteria</taxon>
        <taxon>Rhodobacterales</taxon>
        <taxon>Paracoccaceae</taxon>
        <taxon>Pararhodobacter</taxon>
    </lineage>
</organism>
<keyword evidence="4" id="KW-1185">Reference proteome</keyword>
<dbReference type="OrthoDB" id="9795692at2"/>
<evidence type="ECO:0000313" key="4">
    <source>
        <dbReference type="Proteomes" id="UP000244940"/>
    </source>
</evidence>
<dbReference type="GO" id="GO:0061928">
    <property type="term" value="F:glutathione specific gamma-glutamylcyclotransferase activity"/>
    <property type="evidence" value="ECO:0007669"/>
    <property type="project" value="UniProtKB-EC"/>
</dbReference>
<evidence type="ECO:0000256" key="1">
    <source>
        <dbReference type="ARBA" id="ARBA00012344"/>
    </source>
</evidence>
<reference evidence="3 4" key="1">
    <citation type="submission" date="2018-05" db="EMBL/GenBank/DDBJ databases">
        <title>Pararhodobacter marina sp. nov., isolated from deep-sea water of the Indian Ocean.</title>
        <authorList>
            <person name="Lai Q.Sr."/>
            <person name="Liu X."/>
            <person name="Shao Z."/>
        </authorList>
    </citation>
    <scope>NUCLEOTIDE SEQUENCE [LARGE SCALE GENOMIC DNA]</scope>
    <source>
        <strain evidence="3 4">CIC4N-9</strain>
    </source>
</reference>
<dbReference type="GO" id="GO:0006751">
    <property type="term" value="P:glutathione catabolic process"/>
    <property type="evidence" value="ECO:0007669"/>
    <property type="project" value="InterPro"/>
</dbReference>
<name>A0A2U2C622_9RHOB</name>
<dbReference type="InterPro" id="IPR006840">
    <property type="entry name" value="ChaC"/>
</dbReference>
<dbReference type="AlphaFoldDB" id="A0A2U2C622"/>
<accession>A0A2U2C622</accession>
<dbReference type="Gene3D" id="3.10.490.10">
    <property type="entry name" value="Gamma-glutamyl cyclotransferase-like"/>
    <property type="match status" value="1"/>
</dbReference>
<dbReference type="EC" id="4.3.2.7" evidence="1"/>
<keyword evidence="2" id="KW-0456">Lyase</keyword>
<gene>
    <name evidence="3" type="ORF">C4N9_16845</name>
</gene>
<sequence length="252" mass="27741">MPETPPVPILRPAGRDAKIPPLRLTRALVDRLPARVDEEGPVMGDPVPDSYYTEMTATLLAEADPGGLWVFASGSLIWNPRMPVIERRHALVHGWHRSFCLGPSRRNRGSPSRPGRMMSMDRGGSCHGIVQRMTPCNEAADLEALLRLEPPCPPVWVRGKTPSGVVRAIAFTAHPSYWGYSPECGIDELADILASSVGTRGTMAEYLLNTCEHLAEAGIHDRHLWRLQAMVAERLERLPEHAVQEAADAGRP</sequence>
<dbReference type="GO" id="GO:0005737">
    <property type="term" value="C:cytoplasm"/>
    <property type="evidence" value="ECO:0007669"/>
    <property type="project" value="TreeGrafter"/>
</dbReference>
<dbReference type="GeneID" id="94366564"/>
<dbReference type="PANTHER" id="PTHR12192">
    <property type="entry name" value="CATION TRANSPORT PROTEIN CHAC-RELATED"/>
    <property type="match status" value="1"/>
</dbReference>
<proteinExistence type="predicted"/>
<evidence type="ECO:0000256" key="2">
    <source>
        <dbReference type="ARBA" id="ARBA00023239"/>
    </source>
</evidence>
<dbReference type="PANTHER" id="PTHR12192:SF2">
    <property type="entry name" value="GLUTATHIONE-SPECIFIC GAMMA-GLUTAMYLCYCLOTRANSFERASE 2"/>
    <property type="match status" value="1"/>
</dbReference>
<dbReference type="EMBL" id="QEYD01000011">
    <property type="protein sequence ID" value="PWE27330.1"/>
    <property type="molecule type" value="Genomic_DNA"/>
</dbReference>
<dbReference type="Pfam" id="PF04752">
    <property type="entry name" value="ChaC"/>
    <property type="match status" value="1"/>
</dbReference>
<protein>
    <recommendedName>
        <fullName evidence="1">glutathione-specific gamma-glutamylcyclotransferase</fullName>
        <ecNumber evidence="1">4.3.2.7</ecNumber>
    </recommendedName>
</protein>
<comment type="caution">
    <text evidence="3">The sequence shown here is derived from an EMBL/GenBank/DDBJ whole genome shotgun (WGS) entry which is preliminary data.</text>
</comment>
<evidence type="ECO:0000313" key="3">
    <source>
        <dbReference type="EMBL" id="PWE27330.1"/>
    </source>
</evidence>
<dbReference type="RefSeq" id="WP_109534520.1">
    <property type="nucleotide sequence ID" value="NZ_QEYD01000011.1"/>
</dbReference>
<dbReference type="Proteomes" id="UP000244940">
    <property type="component" value="Unassembled WGS sequence"/>
</dbReference>